<proteinExistence type="predicted"/>
<protein>
    <submittedName>
        <fullName evidence="5">Helix-loop-helix protein 1</fullName>
    </submittedName>
</protein>
<dbReference type="PANTHER" id="PTHR13864:SF10">
    <property type="entry name" value="HELIX-LOOP-HELIX PROTEIN 2"/>
    <property type="match status" value="1"/>
</dbReference>
<evidence type="ECO:0000313" key="7">
    <source>
        <dbReference type="EMBL" id="KRZ39562.1"/>
    </source>
</evidence>
<keyword evidence="8" id="KW-1185">Reference proteome</keyword>
<dbReference type="SMART" id="SM00353">
    <property type="entry name" value="HLH"/>
    <property type="match status" value="1"/>
</dbReference>
<feature type="domain" description="BHLH" evidence="4">
    <location>
        <begin position="47"/>
        <end position="99"/>
    </location>
</feature>
<organism evidence="5 9">
    <name type="scientific">Trichinella pseudospiralis</name>
    <name type="common">Parasitic roundworm</name>
    <dbReference type="NCBI Taxonomy" id="6337"/>
    <lineage>
        <taxon>Eukaryota</taxon>
        <taxon>Metazoa</taxon>
        <taxon>Ecdysozoa</taxon>
        <taxon>Nematoda</taxon>
        <taxon>Enoplea</taxon>
        <taxon>Dorylaimia</taxon>
        <taxon>Trichinellida</taxon>
        <taxon>Trichinellidae</taxon>
        <taxon>Trichinella</taxon>
    </lineage>
</organism>
<sequence length="105" mass="12469">MKIFSLICTNIKMNTTIANEHQQHLLKKEPGANKLVDRRRCRRTSILYRQAHASRERSRVESFNRAFEQLRRLLPTLPPNKKLTKIEILRLAISYMTYLDCILML</sequence>
<dbReference type="Proteomes" id="UP000054805">
    <property type="component" value="Unassembled WGS sequence"/>
</dbReference>
<evidence type="ECO:0000313" key="9">
    <source>
        <dbReference type="Proteomes" id="UP000054815"/>
    </source>
</evidence>
<evidence type="ECO:0000313" key="8">
    <source>
        <dbReference type="Proteomes" id="UP000054805"/>
    </source>
</evidence>
<evidence type="ECO:0000256" key="3">
    <source>
        <dbReference type="ARBA" id="ARBA00023163"/>
    </source>
</evidence>
<accession>A0A0V0Y529</accession>
<dbReference type="SUPFAM" id="SSF47459">
    <property type="entry name" value="HLH, helix-loop-helix DNA-binding domain"/>
    <property type="match status" value="1"/>
</dbReference>
<keyword evidence="2" id="KW-0238">DNA-binding</keyword>
<evidence type="ECO:0000313" key="6">
    <source>
        <dbReference type="EMBL" id="KRZ33131.1"/>
    </source>
</evidence>
<keyword evidence="3" id="KW-0804">Transcription</keyword>
<name>A0A0V0Y529_TRIPS</name>
<reference evidence="8 9" key="1">
    <citation type="submission" date="2015-01" db="EMBL/GenBank/DDBJ databases">
        <title>Evolution of Trichinella species and genotypes.</title>
        <authorList>
            <person name="Korhonen P.K."/>
            <person name="Edoardo P."/>
            <person name="Giuseppe L.R."/>
            <person name="Gasser R.B."/>
        </authorList>
    </citation>
    <scope>NUCLEOTIDE SEQUENCE [LARGE SCALE GENOMIC DNA]</scope>
    <source>
        <strain evidence="5">ISS141</strain>
        <strain evidence="7">ISS176</strain>
        <strain evidence="6">ISS588</strain>
    </source>
</reference>
<dbReference type="GO" id="GO:0000981">
    <property type="term" value="F:DNA-binding transcription factor activity, RNA polymerase II-specific"/>
    <property type="evidence" value="ECO:0007669"/>
    <property type="project" value="InterPro"/>
</dbReference>
<dbReference type="EMBL" id="JYDU01000055">
    <property type="protein sequence ID" value="KRX95540.1"/>
    <property type="molecule type" value="Genomic_DNA"/>
</dbReference>
<dbReference type="Gene3D" id="4.10.280.10">
    <property type="entry name" value="Helix-loop-helix DNA-binding domain"/>
    <property type="match status" value="1"/>
</dbReference>
<dbReference type="STRING" id="6337.A0A0V0Y529"/>
<evidence type="ECO:0000256" key="2">
    <source>
        <dbReference type="ARBA" id="ARBA00023125"/>
    </source>
</evidence>
<dbReference type="PANTHER" id="PTHR13864">
    <property type="entry name" value="T-CELL ACUTE LYMPHOCYTIC LEUKEMIA/STEM CELL LEUKEMIA-RELATED"/>
    <property type="match status" value="1"/>
</dbReference>
<evidence type="ECO:0000256" key="1">
    <source>
        <dbReference type="ARBA" id="ARBA00023015"/>
    </source>
</evidence>
<dbReference type="InterPro" id="IPR040238">
    <property type="entry name" value="TAL-like"/>
</dbReference>
<dbReference type="PROSITE" id="PS50888">
    <property type="entry name" value="BHLH"/>
    <property type="match status" value="1"/>
</dbReference>
<evidence type="ECO:0000259" key="4">
    <source>
        <dbReference type="PROSITE" id="PS50888"/>
    </source>
</evidence>
<keyword evidence="1" id="KW-0805">Transcription regulation</keyword>
<dbReference type="EMBL" id="JYDV01000034">
    <property type="protein sequence ID" value="KRZ39562.1"/>
    <property type="molecule type" value="Genomic_DNA"/>
</dbReference>
<dbReference type="AlphaFoldDB" id="A0A0V0Y529"/>
<gene>
    <name evidence="5" type="primary">Nhlh1</name>
    <name evidence="6" type="ORF">T4B_14111</name>
    <name evidence="7" type="ORF">T4C_12233</name>
    <name evidence="5" type="ORF">T4E_12398</name>
</gene>
<dbReference type="GO" id="GO:0000978">
    <property type="term" value="F:RNA polymerase II cis-regulatory region sequence-specific DNA binding"/>
    <property type="evidence" value="ECO:0007669"/>
    <property type="project" value="TreeGrafter"/>
</dbReference>
<dbReference type="Proteomes" id="UP000054826">
    <property type="component" value="Unassembled WGS sequence"/>
</dbReference>
<evidence type="ECO:0000313" key="5">
    <source>
        <dbReference type="EMBL" id="KRX95540.1"/>
    </source>
</evidence>
<dbReference type="InterPro" id="IPR036638">
    <property type="entry name" value="HLH_DNA-bd_sf"/>
</dbReference>
<dbReference type="Pfam" id="PF00010">
    <property type="entry name" value="HLH"/>
    <property type="match status" value="1"/>
</dbReference>
<dbReference type="InterPro" id="IPR011598">
    <property type="entry name" value="bHLH_dom"/>
</dbReference>
<comment type="caution">
    <text evidence="5">The sequence shown here is derived from an EMBL/GenBank/DDBJ whole genome shotgun (WGS) entry which is preliminary data.</text>
</comment>
<dbReference type="EMBL" id="JYDS01000011">
    <property type="protein sequence ID" value="KRZ33131.1"/>
    <property type="molecule type" value="Genomic_DNA"/>
</dbReference>
<dbReference type="Proteomes" id="UP000054815">
    <property type="component" value="Unassembled WGS sequence"/>
</dbReference>
<dbReference type="GO" id="GO:0046983">
    <property type="term" value="F:protein dimerization activity"/>
    <property type="evidence" value="ECO:0007669"/>
    <property type="project" value="InterPro"/>
</dbReference>